<gene>
    <name evidence="2" type="ORF">P5673_017999</name>
</gene>
<comment type="caution">
    <text evidence="2">The sequence shown here is derived from an EMBL/GenBank/DDBJ whole genome shotgun (WGS) entry which is preliminary data.</text>
</comment>
<feature type="domain" description="Death" evidence="1">
    <location>
        <begin position="386"/>
        <end position="461"/>
    </location>
</feature>
<reference evidence="2" key="1">
    <citation type="journal article" date="2023" name="G3 (Bethesda)">
        <title>Whole genome assembly and annotation of the endangered Caribbean coral Acropora cervicornis.</title>
        <authorList>
            <person name="Selwyn J.D."/>
            <person name="Vollmer S.V."/>
        </authorList>
    </citation>
    <scope>NUCLEOTIDE SEQUENCE</scope>
    <source>
        <strain evidence="2">K2</strain>
    </source>
</reference>
<proteinExistence type="predicted"/>
<dbReference type="Gene3D" id="2.60.220.30">
    <property type="match status" value="2"/>
</dbReference>
<accession>A0AAD9QDK9</accession>
<dbReference type="SMART" id="SM00005">
    <property type="entry name" value="DEATH"/>
    <property type="match status" value="1"/>
</dbReference>
<dbReference type="EMBL" id="JARQWQ010000040">
    <property type="protein sequence ID" value="KAK2559379.1"/>
    <property type="molecule type" value="Genomic_DNA"/>
</dbReference>
<keyword evidence="3" id="KW-1185">Reference proteome</keyword>
<dbReference type="PANTHER" id="PTHR15077">
    <property type="entry name" value="FAS-ASSOCIATING DEATH DOMAIN-CONTAINING PROTEIN FADD"/>
    <property type="match status" value="1"/>
</dbReference>
<evidence type="ECO:0000259" key="1">
    <source>
        <dbReference type="PROSITE" id="PS50017"/>
    </source>
</evidence>
<protein>
    <recommendedName>
        <fullName evidence="1">Death domain-containing protein</fullName>
    </recommendedName>
</protein>
<evidence type="ECO:0000313" key="2">
    <source>
        <dbReference type="EMBL" id="KAK2559379.1"/>
    </source>
</evidence>
<dbReference type="CDD" id="cd01670">
    <property type="entry name" value="Death"/>
    <property type="match status" value="1"/>
</dbReference>
<dbReference type="GO" id="GO:0007165">
    <property type="term" value="P:signal transduction"/>
    <property type="evidence" value="ECO:0007669"/>
    <property type="project" value="InterPro"/>
</dbReference>
<dbReference type="Proteomes" id="UP001249851">
    <property type="component" value="Unassembled WGS sequence"/>
</dbReference>
<dbReference type="AlphaFoldDB" id="A0AAD9QDK9"/>
<dbReference type="InterPro" id="IPR016729">
    <property type="entry name" value="FADD"/>
</dbReference>
<dbReference type="Gene3D" id="1.10.533.10">
    <property type="entry name" value="Death Domain, Fas"/>
    <property type="match status" value="1"/>
</dbReference>
<evidence type="ECO:0000313" key="3">
    <source>
        <dbReference type="Proteomes" id="UP001249851"/>
    </source>
</evidence>
<dbReference type="InterPro" id="IPR011029">
    <property type="entry name" value="DEATH-like_dom_sf"/>
</dbReference>
<sequence>MSNRERNTVTDFAWREKKDKKIPSQFQPLLNSRVQSVREFALPESDCIVIGELIAVSGGRISTVPCWNSRFRPPPLLENEAVVSDVIELSLDSPGQHFDKAVTLVIPHCASDLKGYEVVVKSLSIGDEWKDVETADWRTKDDIKEDYDISGYVPDFPSPVAACKLQEVSQRPFRQGQILPGPILRITSSKAVDFLKPVAVQLPLSLSEPHRKDIDKSVVRVRIISSPEKRGWIEITDKLATLPRFDGNVISFTVSQFSEFQEHSCQDLKVLVENRGRLTASNCGSQERDEDDTLCELNVTLPPRNYTDKTPVEFFGLPFDDAILHEAPFEGSYGILTACIGVLRDIRQGHIYDYHKDVVSKRPEREISAPITRRVGAVVADRFKDLGTNWKTLARDLQPEIKDGVIDAIEEEERRCPKECCRAMLREWYQRHTRRARSKELMRCLTNMGLANVNWQIMRELGLVKLKNIPLSER</sequence>
<dbReference type="SUPFAM" id="SSF47986">
    <property type="entry name" value="DEATH domain"/>
    <property type="match status" value="1"/>
</dbReference>
<reference evidence="2" key="2">
    <citation type="journal article" date="2023" name="Science">
        <title>Genomic signatures of disease resistance in endangered staghorn corals.</title>
        <authorList>
            <person name="Vollmer S.V."/>
            <person name="Selwyn J.D."/>
            <person name="Despard B.A."/>
            <person name="Roesel C.L."/>
        </authorList>
    </citation>
    <scope>NUCLEOTIDE SEQUENCE</scope>
    <source>
        <strain evidence="2">K2</strain>
    </source>
</reference>
<dbReference type="InterPro" id="IPR000488">
    <property type="entry name" value="Death_dom"/>
</dbReference>
<dbReference type="Pfam" id="PF00531">
    <property type="entry name" value="Death"/>
    <property type="match status" value="1"/>
</dbReference>
<name>A0AAD9QDK9_ACRCE</name>
<organism evidence="2 3">
    <name type="scientific">Acropora cervicornis</name>
    <name type="common">Staghorn coral</name>
    <dbReference type="NCBI Taxonomy" id="6130"/>
    <lineage>
        <taxon>Eukaryota</taxon>
        <taxon>Metazoa</taxon>
        <taxon>Cnidaria</taxon>
        <taxon>Anthozoa</taxon>
        <taxon>Hexacorallia</taxon>
        <taxon>Scleractinia</taxon>
        <taxon>Astrocoeniina</taxon>
        <taxon>Acroporidae</taxon>
        <taxon>Acropora</taxon>
    </lineage>
</organism>
<dbReference type="PANTHER" id="PTHR15077:SF9">
    <property type="entry name" value="C-TERMINAL OF ROC (COR) DOMAIN-CONTAINING PROTEIN"/>
    <property type="match status" value="1"/>
</dbReference>
<dbReference type="PROSITE" id="PS50017">
    <property type="entry name" value="DEATH_DOMAIN"/>
    <property type="match status" value="1"/>
</dbReference>